<dbReference type="EC" id="2.7.1.8" evidence="2"/>
<keyword evidence="3" id="KW-1185">Reference proteome</keyword>
<organism evidence="2 3">
    <name type="scientific">Sinobacterium norvegicum</name>
    <dbReference type="NCBI Taxonomy" id="1641715"/>
    <lineage>
        <taxon>Bacteria</taxon>
        <taxon>Pseudomonadati</taxon>
        <taxon>Pseudomonadota</taxon>
        <taxon>Gammaproteobacteria</taxon>
        <taxon>Cellvibrionales</taxon>
        <taxon>Spongiibacteraceae</taxon>
        <taxon>Sinobacterium</taxon>
    </lineage>
</organism>
<reference evidence="2" key="1">
    <citation type="submission" date="2021-12" db="EMBL/GenBank/DDBJ databases">
        <authorList>
            <person name="Rodrigo-Torres L."/>
            <person name="Arahal R. D."/>
            <person name="Lucena T."/>
        </authorList>
    </citation>
    <scope>NUCLEOTIDE SEQUENCE</scope>
    <source>
        <strain evidence="2">CECT 8267</strain>
    </source>
</reference>
<evidence type="ECO:0000313" key="2">
    <source>
        <dbReference type="EMBL" id="CAH0990926.1"/>
    </source>
</evidence>
<evidence type="ECO:0000313" key="3">
    <source>
        <dbReference type="Proteomes" id="UP000838100"/>
    </source>
</evidence>
<dbReference type="Pfam" id="PF01869">
    <property type="entry name" value="BcrAD_BadFG"/>
    <property type="match status" value="1"/>
</dbReference>
<dbReference type="Proteomes" id="UP000838100">
    <property type="component" value="Unassembled WGS sequence"/>
</dbReference>
<dbReference type="Gene3D" id="3.30.420.40">
    <property type="match status" value="2"/>
</dbReference>
<dbReference type="EMBL" id="CAKLPX010000001">
    <property type="protein sequence ID" value="CAH0990926.1"/>
    <property type="molecule type" value="Genomic_DNA"/>
</dbReference>
<sequence>MAEQPFDNNKTLFLGIDGGGSKCRARILTADNQMLGEGVSGPANPVHGFDQTVYSIQDATLKALAAAHLKPEMMGELVAGVGLAGVNVPSYYDMMSNWAHPFKAMHLTTDLHIACLGAHNGQDGAVIIVGTGSCGFVSVNDENSMYGGHGFPYGDKGSGAWIGLQAIKSVLLAHDRLGPQTLLTDLVDEFYGLNGKIISLVEMAAAKPSSVYAKLAPAVFNAADAGDPVARAIIEDGVAYIDALAKRLLEKNPQSLALIGGVAEKIRPLLSADVQDKIVDPAAQPEFGGVYFAKKEAEICHNRIS</sequence>
<name>A0ABM9ADZ0_9GAMM</name>
<dbReference type="PANTHER" id="PTHR43190">
    <property type="entry name" value="N-ACETYL-D-GLUCOSAMINE KINASE"/>
    <property type="match status" value="1"/>
</dbReference>
<dbReference type="InterPro" id="IPR043129">
    <property type="entry name" value="ATPase_NBD"/>
</dbReference>
<dbReference type="SUPFAM" id="SSF53067">
    <property type="entry name" value="Actin-like ATPase domain"/>
    <property type="match status" value="2"/>
</dbReference>
<dbReference type="RefSeq" id="WP_237443591.1">
    <property type="nucleotide sequence ID" value="NZ_CAKLPX010000001.1"/>
</dbReference>
<keyword evidence="2" id="KW-0808">Transferase</keyword>
<proteinExistence type="predicted"/>
<comment type="caution">
    <text evidence="2">The sequence shown here is derived from an EMBL/GenBank/DDBJ whole genome shotgun (WGS) entry which is preliminary data.</text>
</comment>
<evidence type="ECO:0000259" key="1">
    <source>
        <dbReference type="Pfam" id="PF01869"/>
    </source>
</evidence>
<protein>
    <submittedName>
        <fullName evidence="2">Glucosamine kinase GspK</fullName>
        <ecNumber evidence="2">2.7.1.8</ecNumber>
    </submittedName>
</protein>
<feature type="domain" description="ATPase BadF/BadG/BcrA/BcrD type" evidence="1">
    <location>
        <begin position="14"/>
        <end position="292"/>
    </location>
</feature>
<dbReference type="InterPro" id="IPR002731">
    <property type="entry name" value="ATPase_BadF"/>
</dbReference>
<keyword evidence="2" id="KW-0418">Kinase</keyword>
<dbReference type="InterPro" id="IPR052519">
    <property type="entry name" value="Euk-type_GlcNAc_Kinase"/>
</dbReference>
<dbReference type="CDD" id="cd24082">
    <property type="entry name" value="ASKHA_NBD_GspK-like"/>
    <property type="match status" value="1"/>
</dbReference>
<dbReference type="PANTHER" id="PTHR43190:SF3">
    <property type="entry name" value="N-ACETYL-D-GLUCOSAMINE KINASE"/>
    <property type="match status" value="1"/>
</dbReference>
<dbReference type="NCBIfam" id="NF046058">
    <property type="entry name" value="NagK_SO3507"/>
    <property type="match status" value="1"/>
</dbReference>
<gene>
    <name evidence="2" type="primary">gspK</name>
    <name evidence="2" type="ORF">SIN8267_01027</name>
</gene>
<dbReference type="GO" id="GO:0047931">
    <property type="term" value="F:glucosamine kinase activity"/>
    <property type="evidence" value="ECO:0007669"/>
    <property type="project" value="UniProtKB-EC"/>
</dbReference>
<accession>A0ABM9ADZ0</accession>